<keyword evidence="4" id="KW-0675">Receptor</keyword>
<evidence type="ECO:0000256" key="1">
    <source>
        <dbReference type="ARBA" id="ARBA00023157"/>
    </source>
</evidence>
<dbReference type="InterPro" id="IPR000436">
    <property type="entry name" value="Sushi_SCR_CCP_dom"/>
</dbReference>
<dbReference type="SMART" id="SM00032">
    <property type="entry name" value="CCP"/>
    <property type="match status" value="2"/>
</dbReference>
<feature type="domain" description="Sushi" evidence="3">
    <location>
        <begin position="123"/>
        <end position="183"/>
    </location>
</feature>
<keyword evidence="1" id="KW-1015">Disulfide bond</keyword>
<evidence type="ECO:0000313" key="4">
    <source>
        <dbReference type="EMBL" id="PIK61565.1"/>
    </source>
</evidence>
<dbReference type="PROSITE" id="PS50923">
    <property type="entry name" value="SUSHI"/>
    <property type="match status" value="1"/>
</dbReference>
<dbReference type="Gene3D" id="2.10.70.10">
    <property type="entry name" value="Complement Module, domain 1"/>
    <property type="match status" value="1"/>
</dbReference>
<dbReference type="EMBL" id="MRZV01000029">
    <property type="protein sequence ID" value="PIK61565.1"/>
    <property type="molecule type" value="Genomic_DNA"/>
</dbReference>
<gene>
    <name evidence="4" type="ORF">BSL78_01490</name>
</gene>
<comment type="caution">
    <text evidence="2">Lacks conserved residue(s) required for the propagation of feature annotation.</text>
</comment>
<protein>
    <submittedName>
        <fullName evidence="4">Putative complement receptor type 1-like</fullName>
    </submittedName>
</protein>
<proteinExistence type="predicted"/>
<evidence type="ECO:0000313" key="5">
    <source>
        <dbReference type="Proteomes" id="UP000230750"/>
    </source>
</evidence>
<accession>A0A2G8LMV6</accession>
<organism evidence="4 5">
    <name type="scientific">Stichopus japonicus</name>
    <name type="common">Sea cucumber</name>
    <dbReference type="NCBI Taxonomy" id="307972"/>
    <lineage>
        <taxon>Eukaryota</taxon>
        <taxon>Metazoa</taxon>
        <taxon>Echinodermata</taxon>
        <taxon>Eleutherozoa</taxon>
        <taxon>Echinozoa</taxon>
        <taxon>Holothuroidea</taxon>
        <taxon>Aspidochirotacea</taxon>
        <taxon>Aspidochirotida</taxon>
        <taxon>Stichopodidae</taxon>
        <taxon>Apostichopus</taxon>
    </lineage>
</organism>
<evidence type="ECO:0000259" key="3">
    <source>
        <dbReference type="PROSITE" id="PS50923"/>
    </source>
</evidence>
<dbReference type="OrthoDB" id="10051774at2759"/>
<dbReference type="SUPFAM" id="SSF57535">
    <property type="entry name" value="Complement control module/SCR domain"/>
    <property type="match status" value="2"/>
</dbReference>
<dbReference type="CDD" id="cd00033">
    <property type="entry name" value="CCP"/>
    <property type="match status" value="1"/>
</dbReference>
<dbReference type="Proteomes" id="UP000230750">
    <property type="component" value="Unassembled WGS sequence"/>
</dbReference>
<dbReference type="AlphaFoldDB" id="A0A2G8LMV6"/>
<sequence length="207" mass="21994">MFPPFWKGCSKTAVDESYVLDPVLDCYPDTTHADASCGSQTGADETITCLDGTWSENLNTSCGNCSTSDFGDDVTRNPSGDVIDFDVVVNFTCSGKNKQSRPTNATCKAPGVWDPVDLPKCIVICGTFEIENGKGPTAVFYPSNTTTVECDEGFTIGDGGNITTEVITCKDDGEWNNEPKCSAGNILFGALYLVTVSLAMGLVTSNM</sequence>
<keyword evidence="2" id="KW-0768">Sushi</keyword>
<evidence type="ECO:0000256" key="2">
    <source>
        <dbReference type="PROSITE-ProRule" id="PRU00302"/>
    </source>
</evidence>
<reference evidence="4 5" key="1">
    <citation type="journal article" date="2017" name="PLoS Biol.">
        <title>The sea cucumber genome provides insights into morphological evolution and visceral regeneration.</title>
        <authorList>
            <person name="Zhang X."/>
            <person name="Sun L."/>
            <person name="Yuan J."/>
            <person name="Sun Y."/>
            <person name="Gao Y."/>
            <person name="Zhang L."/>
            <person name="Li S."/>
            <person name="Dai H."/>
            <person name="Hamel J.F."/>
            <person name="Liu C."/>
            <person name="Yu Y."/>
            <person name="Liu S."/>
            <person name="Lin W."/>
            <person name="Guo K."/>
            <person name="Jin S."/>
            <person name="Xu P."/>
            <person name="Storey K.B."/>
            <person name="Huan P."/>
            <person name="Zhang T."/>
            <person name="Zhou Y."/>
            <person name="Zhang J."/>
            <person name="Lin C."/>
            <person name="Li X."/>
            <person name="Xing L."/>
            <person name="Huo D."/>
            <person name="Sun M."/>
            <person name="Wang L."/>
            <person name="Mercier A."/>
            <person name="Li F."/>
            <person name="Yang H."/>
            <person name="Xiang J."/>
        </authorList>
    </citation>
    <scope>NUCLEOTIDE SEQUENCE [LARGE SCALE GENOMIC DNA]</scope>
    <source>
        <strain evidence="4">Shaxun</strain>
        <tissue evidence="4">Muscle</tissue>
    </source>
</reference>
<dbReference type="Pfam" id="PF00084">
    <property type="entry name" value="Sushi"/>
    <property type="match status" value="1"/>
</dbReference>
<comment type="caution">
    <text evidence="4">The sequence shown here is derived from an EMBL/GenBank/DDBJ whole genome shotgun (WGS) entry which is preliminary data.</text>
</comment>
<name>A0A2G8LMV6_STIJA</name>
<dbReference type="InterPro" id="IPR035976">
    <property type="entry name" value="Sushi/SCR/CCP_sf"/>
</dbReference>
<keyword evidence="5" id="KW-1185">Reference proteome</keyword>